<dbReference type="CDD" id="cd00158">
    <property type="entry name" value="RHOD"/>
    <property type="match status" value="1"/>
</dbReference>
<dbReference type="SUPFAM" id="SSF56281">
    <property type="entry name" value="Metallo-hydrolase/oxidoreductase"/>
    <property type="match status" value="1"/>
</dbReference>
<dbReference type="InterPro" id="IPR044528">
    <property type="entry name" value="POD-like_MBL-fold"/>
</dbReference>
<evidence type="ECO:0000313" key="3">
    <source>
        <dbReference type="Proteomes" id="UP000027980"/>
    </source>
</evidence>
<sequence>MNPLHTAELAEKIKAKDTVHLLDIRQEADVQEWSIDVDSVKRYDIPFATIKADPDKARKELPEHDPVYVMCYRGKSAQTAVSLLQAAGMDNIVHVVGGMQAWGETLSPRKIGDLTYGGKIYQFMRIGKGCLSYMVVSNGEAAVVDPARFTEVYTSFAKENGWTIKHVLDTHLHADHLSGGRKLAEATGATYWFPADDGKEATFTFSPLHDGKTIPFGKTEEGMRSIASPGHTEGSISFVVDDTFLLSGDTLFTESIGRPDLAGQAEQWVQDLHNTLYEKYPFLSLDLIVLPSHFSELAEIGTDGTVQARMEDLYRNNPRLQLQDAGEFASSVLDSIPAQQPNSYQLIRETNQGKAVIDSTDEADIESGPNRCAVST</sequence>
<dbReference type="InterPro" id="IPR036873">
    <property type="entry name" value="Rhodanese-like_dom_sf"/>
</dbReference>
<dbReference type="InterPro" id="IPR001279">
    <property type="entry name" value="Metallo-B-lactamas"/>
</dbReference>
<dbReference type="SMART" id="SM00450">
    <property type="entry name" value="RHOD"/>
    <property type="match status" value="1"/>
</dbReference>
<organism evidence="2 3">
    <name type="scientific">Terribacillus saccharophilus</name>
    <dbReference type="NCBI Taxonomy" id="361277"/>
    <lineage>
        <taxon>Bacteria</taxon>
        <taxon>Bacillati</taxon>
        <taxon>Bacillota</taxon>
        <taxon>Bacilli</taxon>
        <taxon>Bacillales</taxon>
        <taxon>Bacillaceae</taxon>
        <taxon>Terribacillus</taxon>
    </lineage>
</organism>
<gene>
    <name evidence="2" type="ORF">GZ22_01495</name>
</gene>
<dbReference type="Pfam" id="PF00753">
    <property type="entry name" value="Lactamase_B"/>
    <property type="match status" value="1"/>
</dbReference>
<dbReference type="PANTHER" id="PTHR43084:SF7">
    <property type="entry name" value="BETA-LACTAMASE DOMAIN PROTEIN"/>
    <property type="match status" value="1"/>
</dbReference>
<proteinExistence type="predicted"/>
<dbReference type="EMBL" id="CP008876">
    <property type="protein sequence ID" value="AIF65462.1"/>
    <property type="molecule type" value="Genomic_DNA"/>
</dbReference>
<dbReference type="InterPro" id="IPR036866">
    <property type="entry name" value="RibonucZ/Hydroxyglut_hydro"/>
</dbReference>
<dbReference type="HOGENOM" id="CLU_030571_7_2_9"/>
<dbReference type="RefSeq" id="WP_038558010.1">
    <property type="nucleotide sequence ID" value="NZ_CP008876.1"/>
</dbReference>
<dbReference type="Pfam" id="PF00581">
    <property type="entry name" value="Rhodanese"/>
    <property type="match status" value="1"/>
</dbReference>
<dbReference type="SMART" id="SM00849">
    <property type="entry name" value="Lactamase_B"/>
    <property type="match status" value="1"/>
</dbReference>
<dbReference type="GeneID" id="34222394"/>
<dbReference type="PANTHER" id="PTHR43084">
    <property type="entry name" value="PERSULFIDE DIOXYGENASE ETHE1"/>
    <property type="match status" value="1"/>
</dbReference>
<dbReference type="PROSITE" id="PS50206">
    <property type="entry name" value="RHODANESE_3"/>
    <property type="match status" value="1"/>
</dbReference>
<evidence type="ECO:0000313" key="2">
    <source>
        <dbReference type="EMBL" id="AIF65462.1"/>
    </source>
</evidence>
<dbReference type="InterPro" id="IPR051682">
    <property type="entry name" value="Mito_Persulfide_Diox"/>
</dbReference>
<dbReference type="OrthoDB" id="9784009at2"/>
<dbReference type="GO" id="GO:0070813">
    <property type="term" value="P:hydrogen sulfide metabolic process"/>
    <property type="evidence" value="ECO:0007669"/>
    <property type="project" value="TreeGrafter"/>
</dbReference>
<feature type="domain" description="Rhodanese" evidence="1">
    <location>
        <begin position="15"/>
        <end position="111"/>
    </location>
</feature>
<accession>A0A075LHV4</accession>
<dbReference type="KEGG" id="tap:GZ22_01495"/>
<dbReference type="CDD" id="cd07724">
    <property type="entry name" value="POD-like_MBL-fold"/>
    <property type="match status" value="1"/>
</dbReference>
<evidence type="ECO:0000259" key="1">
    <source>
        <dbReference type="PROSITE" id="PS50206"/>
    </source>
</evidence>
<reference evidence="2 3" key="1">
    <citation type="submission" date="2014-07" db="EMBL/GenBank/DDBJ databases">
        <title>Complete genome sequence of a moderately halophilic bacterium Terribacillus aidingensis MP602, isolated from Cryptomeria fortunei in Tianmu mountain in China.</title>
        <authorList>
            <person name="Wang Y."/>
            <person name="Lu P."/>
            <person name="Zhang L."/>
        </authorList>
    </citation>
    <scope>NUCLEOTIDE SEQUENCE [LARGE SCALE GENOMIC DNA]</scope>
    <source>
        <strain evidence="2 3">MP602</strain>
    </source>
</reference>
<dbReference type="GO" id="GO:0006749">
    <property type="term" value="P:glutathione metabolic process"/>
    <property type="evidence" value="ECO:0007669"/>
    <property type="project" value="InterPro"/>
</dbReference>
<dbReference type="Proteomes" id="UP000027980">
    <property type="component" value="Chromosome"/>
</dbReference>
<name>A0A075LHV4_9BACI</name>
<dbReference type="SUPFAM" id="SSF52821">
    <property type="entry name" value="Rhodanese/Cell cycle control phosphatase"/>
    <property type="match status" value="1"/>
</dbReference>
<dbReference type="GO" id="GO:0050313">
    <property type="term" value="F:sulfur dioxygenase activity"/>
    <property type="evidence" value="ECO:0007669"/>
    <property type="project" value="InterPro"/>
</dbReference>
<dbReference type="InterPro" id="IPR001763">
    <property type="entry name" value="Rhodanese-like_dom"/>
</dbReference>
<dbReference type="AlphaFoldDB" id="A0A075LHV4"/>
<dbReference type="Gene3D" id="3.40.250.10">
    <property type="entry name" value="Rhodanese-like domain"/>
    <property type="match status" value="1"/>
</dbReference>
<protein>
    <recommendedName>
        <fullName evidence="1">Rhodanese domain-containing protein</fullName>
    </recommendedName>
</protein>
<dbReference type="Gene3D" id="3.60.15.10">
    <property type="entry name" value="Ribonuclease Z/Hydroxyacylglutathione hydrolase-like"/>
    <property type="match status" value="1"/>
</dbReference>